<dbReference type="Pfam" id="PF01098">
    <property type="entry name" value="FTSW_RODA_SPOVE"/>
    <property type="match status" value="2"/>
</dbReference>
<feature type="transmembrane region" description="Helical" evidence="8">
    <location>
        <begin position="414"/>
        <end position="435"/>
    </location>
</feature>
<evidence type="ECO:0000256" key="6">
    <source>
        <dbReference type="ARBA" id="ARBA00032370"/>
    </source>
</evidence>
<feature type="transmembrane region" description="Helical" evidence="8">
    <location>
        <begin position="13"/>
        <end position="31"/>
    </location>
</feature>
<evidence type="ECO:0000256" key="8">
    <source>
        <dbReference type="SAM" id="Phobius"/>
    </source>
</evidence>
<dbReference type="STRING" id="1434700.SAMN06296427_11117"/>
<dbReference type="EMBL" id="FWXS01000011">
    <property type="protein sequence ID" value="SMC86155.1"/>
    <property type="molecule type" value="Genomic_DNA"/>
</dbReference>
<keyword evidence="5 8" id="KW-0472">Membrane</keyword>
<protein>
    <recommendedName>
        <fullName evidence="7">Cell wall polymerase</fullName>
    </recommendedName>
    <alternativeName>
        <fullName evidence="6">Peptidoglycan polymerase</fullName>
    </alternativeName>
</protein>
<dbReference type="GO" id="GO:0051301">
    <property type="term" value="P:cell division"/>
    <property type="evidence" value="ECO:0007669"/>
    <property type="project" value="InterPro"/>
</dbReference>
<feature type="transmembrane region" description="Helical" evidence="8">
    <location>
        <begin position="199"/>
        <end position="220"/>
    </location>
</feature>
<dbReference type="InterPro" id="IPR001182">
    <property type="entry name" value="FtsW/RodA"/>
</dbReference>
<evidence type="ECO:0000256" key="7">
    <source>
        <dbReference type="ARBA" id="ARBA00033270"/>
    </source>
</evidence>
<feature type="transmembrane region" description="Helical" evidence="8">
    <location>
        <begin position="136"/>
        <end position="169"/>
    </location>
</feature>
<feature type="transmembrane region" description="Helical" evidence="8">
    <location>
        <begin position="317"/>
        <end position="341"/>
    </location>
</feature>
<evidence type="ECO:0000256" key="5">
    <source>
        <dbReference type="ARBA" id="ARBA00023136"/>
    </source>
</evidence>
<dbReference type="PANTHER" id="PTHR30474">
    <property type="entry name" value="CELL CYCLE PROTEIN"/>
    <property type="match status" value="1"/>
</dbReference>
<dbReference type="GO" id="GO:0005886">
    <property type="term" value="C:plasma membrane"/>
    <property type="evidence" value="ECO:0007669"/>
    <property type="project" value="TreeGrafter"/>
</dbReference>
<dbReference type="GO" id="GO:0008360">
    <property type="term" value="P:regulation of cell shape"/>
    <property type="evidence" value="ECO:0007669"/>
    <property type="project" value="UniProtKB-KW"/>
</dbReference>
<evidence type="ECO:0000313" key="10">
    <source>
        <dbReference type="Proteomes" id="UP000192393"/>
    </source>
</evidence>
<reference evidence="9 10" key="1">
    <citation type="submission" date="2017-04" db="EMBL/GenBank/DDBJ databases">
        <authorList>
            <person name="Afonso C.L."/>
            <person name="Miller P.J."/>
            <person name="Scott M.A."/>
            <person name="Spackman E."/>
            <person name="Goraichik I."/>
            <person name="Dimitrov K.M."/>
            <person name="Suarez D.L."/>
            <person name="Swayne D.E."/>
        </authorList>
    </citation>
    <scope>NUCLEOTIDE SEQUENCE [LARGE SCALE GENOMIC DNA]</scope>
    <source>
        <strain evidence="9 10">CGMCC 1.12708</strain>
    </source>
</reference>
<feature type="transmembrane region" description="Helical" evidence="8">
    <location>
        <begin position="227"/>
        <end position="249"/>
    </location>
</feature>
<keyword evidence="3" id="KW-0133">Cell shape</keyword>
<gene>
    <name evidence="9" type="ORF">SAMN06296427_11117</name>
</gene>
<evidence type="ECO:0000313" key="9">
    <source>
        <dbReference type="EMBL" id="SMC86155.1"/>
    </source>
</evidence>
<sequence length="510" mass="56842">MLSQSRTFRGIDWTTIIMCLMLILFGIMNVYSVEEARGIKQLIFFGLSPIIVILLISISSSTSNFFEVYSPLLYGGALLLLVGVLIFGKEINGAKAWFDFGFVSFQPAELGKLATGLLLANYISSPSIEIKSQKTVITAFAILGIPVILILLQPDLGSVLVFSAFIVALYREGFSPWYIFIPVIGGILFLFSITYPSYYILTAAGFLTAIIGTLVVSFTYNRSTLRTIAGLHIGLVFFFLVLIFLMAFFPELGIVEDETAAQFVPLENLKFNVYLYSLIGLILSLFSTLSVAYFFMNDSSESAFKLSASEIGSNNTYGTAIITSVILSLTIFISLFSASIYQELPKHQQERIMVLFEGEGKYRDTSGYNLLYSKTAIGSGDFFGKGYMQGTVKMGRFVPEQPTDYIFCTVGEEWGFLGSSILVIFYALFIARIYYLAENQRSEFSRFFGYSVATIFLIHFFINIAMVMGLFPTVGIPLPFFSYGGSSLWSFITLITIFLILNYKDKQSLI</sequence>
<feature type="transmembrane region" description="Helical" evidence="8">
    <location>
        <begin position="68"/>
        <end position="88"/>
    </location>
</feature>
<accession>A0A1W2CLP0</accession>
<keyword evidence="2 8" id="KW-0812">Transmembrane</keyword>
<dbReference type="PROSITE" id="PS00428">
    <property type="entry name" value="FTSW_RODA_SPOVE"/>
    <property type="match status" value="1"/>
</dbReference>
<keyword evidence="10" id="KW-1185">Reference proteome</keyword>
<keyword evidence="4 8" id="KW-1133">Transmembrane helix</keyword>
<dbReference type="GO" id="GO:0032153">
    <property type="term" value="C:cell division site"/>
    <property type="evidence" value="ECO:0007669"/>
    <property type="project" value="TreeGrafter"/>
</dbReference>
<evidence type="ECO:0000256" key="4">
    <source>
        <dbReference type="ARBA" id="ARBA00022989"/>
    </source>
</evidence>
<feature type="transmembrane region" description="Helical" evidence="8">
    <location>
        <begin position="447"/>
        <end position="468"/>
    </location>
</feature>
<feature type="transmembrane region" description="Helical" evidence="8">
    <location>
        <begin position="176"/>
        <end position="193"/>
    </location>
</feature>
<name>A0A1W2CLP0_9FLAO</name>
<dbReference type="PANTHER" id="PTHR30474:SF1">
    <property type="entry name" value="PEPTIDOGLYCAN GLYCOSYLTRANSFERASE MRDB"/>
    <property type="match status" value="1"/>
</dbReference>
<dbReference type="GO" id="GO:0015648">
    <property type="term" value="F:lipid-linked peptidoglycan transporter activity"/>
    <property type="evidence" value="ECO:0007669"/>
    <property type="project" value="TreeGrafter"/>
</dbReference>
<feature type="transmembrane region" description="Helical" evidence="8">
    <location>
        <begin position="43"/>
        <end position="62"/>
    </location>
</feature>
<feature type="transmembrane region" description="Helical" evidence="8">
    <location>
        <begin position="480"/>
        <end position="501"/>
    </location>
</feature>
<dbReference type="NCBIfam" id="NF037961">
    <property type="entry name" value="RodA_shape"/>
    <property type="match status" value="2"/>
</dbReference>
<feature type="transmembrane region" description="Helical" evidence="8">
    <location>
        <begin position="273"/>
        <end position="296"/>
    </location>
</feature>
<organism evidence="9 10">
    <name type="scientific">Moheibacter sediminis</name>
    <dbReference type="NCBI Taxonomy" id="1434700"/>
    <lineage>
        <taxon>Bacteria</taxon>
        <taxon>Pseudomonadati</taxon>
        <taxon>Bacteroidota</taxon>
        <taxon>Flavobacteriia</taxon>
        <taxon>Flavobacteriales</taxon>
        <taxon>Weeksellaceae</taxon>
        <taxon>Moheibacter</taxon>
    </lineage>
</organism>
<dbReference type="RefSeq" id="WP_262494086.1">
    <property type="nucleotide sequence ID" value="NZ_FWXS01000011.1"/>
</dbReference>
<dbReference type="InterPro" id="IPR018365">
    <property type="entry name" value="Cell_cycle_FtsW-rel_CS"/>
</dbReference>
<dbReference type="AlphaFoldDB" id="A0A1W2CLP0"/>
<evidence type="ECO:0000256" key="3">
    <source>
        <dbReference type="ARBA" id="ARBA00022960"/>
    </source>
</evidence>
<dbReference type="Proteomes" id="UP000192393">
    <property type="component" value="Unassembled WGS sequence"/>
</dbReference>
<evidence type="ECO:0000256" key="2">
    <source>
        <dbReference type="ARBA" id="ARBA00022692"/>
    </source>
</evidence>
<evidence type="ECO:0000256" key="1">
    <source>
        <dbReference type="ARBA" id="ARBA00004141"/>
    </source>
</evidence>
<comment type="subcellular location">
    <subcellularLocation>
        <location evidence="1">Membrane</location>
        <topology evidence="1">Multi-pass membrane protein</topology>
    </subcellularLocation>
</comment>
<proteinExistence type="predicted"/>